<sequence length="106" mass="11257">MAIVADYGSQLGQGGVVRQTIHRRSVVDRSNGSTANRDEKLHNGGEMKEMALRDPVKREHADDVVITAKEGALLGKEGSVGSDGDAREQKVAAMGGNTNVSLKKVK</sequence>
<organism evidence="2">
    <name type="scientific">Arundo donax</name>
    <name type="common">Giant reed</name>
    <name type="synonym">Donax arundinaceus</name>
    <dbReference type="NCBI Taxonomy" id="35708"/>
    <lineage>
        <taxon>Eukaryota</taxon>
        <taxon>Viridiplantae</taxon>
        <taxon>Streptophyta</taxon>
        <taxon>Embryophyta</taxon>
        <taxon>Tracheophyta</taxon>
        <taxon>Spermatophyta</taxon>
        <taxon>Magnoliopsida</taxon>
        <taxon>Liliopsida</taxon>
        <taxon>Poales</taxon>
        <taxon>Poaceae</taxon>
        <taxon>PACMAD clade</taxon>
        <taxon>Arundinoideae</taxon>
        <taxon>Arundineae</taxon>
        <taxon>Arundo</taxon>
    </lineage>
</organism>
<name>A0A0A8YZA8_ARUDO</name>
<reference evidence="2" key="1">
    <citation type="submission" date="2014-09" db="EMBL/GenBank/DDBJ databases">
        <authorList>
            <person name="Magalhaes I.L.F."/>
            <person name="Oliveira U."/>
            <person name="Santos F.R."/>
            <person name="Vidigal T.H.D.A."/>
            <person name="Brescovit A.D."/>
            <person name="Santos A.J."/>
        </authorList>
    </citation>
    <scope>NUCLEOTIDE SEQUENCE</scope>
    <source>
        <tissue evidence="2">Shoot tissue taken approximately 20 cm above the soil surface</tissue>
    </source>
</reference>
<dbReference type="AlphaFoldDB" id="A0A0A8YZA8"/>
<dbReference type="EMBL" id="GBRH01269958">
    <property type="protein sequence ID" value="JAD27937.1"/>
    <property type="molecule type" value="Transcribed_RNA"/>
</dbReference>
<reference evidence="2" key="2">
    <citation type="journal article" date="2015" name="Data Brief">
        <title>Shoot transcriptome of the giant reed, Arundo donax.</title>
        <authorList>
            <person name="Barrero R.A."/>
            <person name="Guerrero F.D."/>
            <person name="Moolhuijzen P."/>
            <person name="Goolsby J.A."/>
            <person name="Tidwell J."/>
            <person name="Bellgard S.E."/>
            <person name="Bellgard M.I."/>
        </authorList>
    </citation>
    <scope>NUCLEOTIDE SEQUENCE</scope>
    <source>
        <tissue evidence="2">Shoot tissue taken approximately 20 cm above the soil surface</tissue>
    </source>
</reference>
<protein>
    <submittedName>
        <fullName evidence="2">Uncharacterized protein</fullName>
    </submittedName>
</protein>
<feature type="compositionally biased region" description="Basic and acidic residues" evidence="1">
    <location>
        <begin position="36"/>
        <end position="58"/>
    </location>
</feature>
<accession>A0A0A8YZA8</accession>
<feature type="region of interest" description="Disordered" evidence="1">
    <location>
        <begin position="26"/>
        <end position="58"/>
    </location>
</feature>
<evidence type="ECO:0000313" key="2">
    <source>
        <dbReference type="EMBL" id="JAD27937.1"/>
    </source>
</evidence>
<evidence type="ECO:0000256" key="1">
    <source>
        <dbReference type="SAM" id="MobiDB-lite"/>
    </source>
</evidence>
<proteinExistence type="predicted"/>